<comment type="caution">
    <text evidence="3">The sequence shown here is derived from an EMBL/GenBank/DDBJ whole genome shotgun (WGS) entry which is preliminary data.</text>
</comment>
<feature type="region of interest" description="Disordered" evidence="1">
    <location>
        <begin position="1"/>
        <end position="24"/>
    </location>
</feature>
<dbReference type="Proteomes" id="UP001140949">
    <property type="component" value="Unassembled WGS sequence"/>
</dbReference>
<keyword evidence="4" id="KW-1185">Reference proteome</keyword>
<evidence type="ECO:0000313" key="2">
    <source>
        <dbReference type="EMBL" id="KAJ6830935.1"/>
    </source>
</evidence>
<reference evidence="3" key="1">
    <citation type="journal article" date="2023" name="GigaByte">
        <title>Genome assembly of the bearded iris, Iris pallida Lam.</title>
        <authorList>
            <person name="Bruccoleri R.E."/>
            <person name="Oakeley E.J."/>
            <person name="Faust A.M.E."/>
            <person name="Altorfer M."/>
            <person name="Dessus-Babus S."/>
            <person name="Burckhardt D."/>
            <person name="Oertli M."/>
            <person name="Naumann U."/>
            <person name="Petersen F."/>
            <person name="Wong J."/>
        </authorList>
    </citation>
    <scope>NUCLEOTIDE SEQUENCE</scope>
    <source>
        <strain evidence="3">GSM-AAB239-AS_SAM_17_03QT</strain>
    </source>
</reference>
<dbReference type="EMBL" id="JANAVB010017195">
    <property type="protein sequence ID" value="KAJ6830935.1"/>
    <property type="molecule type" value="Genomic_DNA"/>
</dbReference>
<dbReference type="EMBL" id="JANAVB010007153">
    <property type="protein sequence ID" value="KAJ6843663.1"/>
    <property type="molecule type" value="Genomic_DNA"/>
</dbReference>
<evidence type="ECO:0000313" key="3">
    <source>
        <dbReference type="EMBL" id="KAJ6843663.1"/>
    </source>
</evidence>
<reference evidence="3" key="2">
    <citation type="submission" date="2023-04" db="EMBL/GenBank/DDBJ databases">
        <authorList>
            <person name="Bruccoleri R.E."/>
            <person name="Oakeley E.J."/>
            <person name="Faust A.-M."/>
            <person name="Dessus-Babus S."/>
            <person name="Altorfer M."/>
            <person name="Burckhardt D."/>
            <person name="Oertli M."/>
            <person name="Naumann U."/>
            <person name="Petersen F."/>
            <person name="Wong J."/>
        </authorList>
    </citation>
    <scope>NUCLEOTIDE SEQUENCE</scope>
    <source>
        <strain evidence="3">GSM-AAB239-AS_SAM_17_03QT</strain>
        <tissue evidence="3">Leaf</tissue>
    </source>
</reference>
<proteinExistence type="predicted"/>
<gene>
    <name evidence="3" type="ORF">M6B38_296145</name>
    <name evidence="2" type="ORF">M6B38_352185</name>
</gene>
<evidence type="ECO:0000313" key="4">
    <source>
        <dbReference type="Proteomes" id="UP001140949"/>
    </source>
</evidence>
<evidence type="ECO:0000256" key="1">
    <source>
        <dbReference type="SAM" id="MobiDB-lite"/>
    </source>
</evidence>
<dbReference type="AlphaFoldDB" id="A0AAX6HSI3"/>
<protein>
    <submittedName>
        <fullName evidence="3">Pollen-specific leucine-rich repeat extensin-like protein 3</fullName>
    </submittedName>
</protein>
<organism evidence="3 4">
    <name type="scientific">Iris pallida</name>
    <name type="common">Sweet iris</name>
    <dbReference type="NCBI Taxonomy" id="29817"/>
    <lineage>
        <taxon>Eukaryota</taxon>
        <taxon>Viridiplantae</taxon>
        <taxon>Streptophyta</taxon>
        <taxon>Embryophyta</taxon>
        <taxon>Tracheophyta</taxon>
        <taxon>Spermatophyta</taxon>
        <taxon>Magnoliopsida</taxon>
        <taxon>Liliopsida</taxon>
        <taxon>Asparagales</taxon>
        <taxon>Iridaceae</taxon>
        <taxon>Iridoideae</taxon>
        <taxon>Irideae</taxon>
        <taxon>Iris</taxon>
    </lineage>
</organism>
<accession>A0AAX6HSI3</accession>
<sequence>MVRRSGVGSEAAAGSTTDGGALVDDRCGAVRRSPVATADRFVEAAEERSLASLADLGDGQIK</sequence>
<name>A0AAX6HSI3_IRIPA</name>